<keyword evidence="9" id="KW-1185">Reference proteome</keyword>
<evidence type="ECO:0000313" key="8">
    <source>
        <dbReference type="EMBL" id="GGG14808.1"/>
    </source>
</evidence>
<evidence type="ECO:0000256" key="2">
    <source>
        <dbReference type="ARBA" id="ARBA00022448"/>
    </source>
</evidence>
<dbReference type="PANTHER" id="PTHR43496:SF1">
    <property type="entry name" value="POLYGALACTURONAN_RHAMNOGALACTURONAN TRANSPORT SYSTEM PERMEASE PROTEIN YTEP"/>
    <property type="match status" value="1"/>
</dbReference>
<organism evidence="8 9">
    <name type="scientific">Paenibacillus abyssi</name>
    <dbReference type="NCBI Taxonomy" id="1340531"/>
    <lineage>
        <taxon>Bacteria</taxon>
        <taxon>Bacillati</taxon>
        <taxon>Bacillota</taxon>
        <taxon>Bacilli</taxon>
        <taxon>Bacillales</taxon>
        <taxon>Paenibacillaceae</taxon>
        <taxon>Paenibacillus</taxon>
    </lineage>
</organism>
<dbReference type="Pfam" id="PF00528">
    <property type="entry name" value="BPD_transp_1"/>
    <property type="match status" value="1"/>
</dbReference>
<feature type="domain" description="ABC transmembrane type-1" evidence="7">
    <location>
        <begin position="94"/>
        <end position="309"/>
    </location>
</feature>
<dbReference type="PANTHER" id="PTHR43496">
    <property type="entry name" value="PROTEIN LPLB"/>
    <property type="match status" value="1"/>
</dbReference>
<feature type="transmembrane region" description="Helical" evidence="6">
    <location>
        <begin position="140"/>
        <end position="161"/>
    </location>
</feature>
<feature type="transmembrane region" description="Helical" evidence="6">
    <location>
        <begin position="34"/>
        <end position="52"/>
    </location>
</feature>
<comment type="subcellular location">
    <subcellularLocation>
        <location evidence="6">Cell membrane</location>
        <topology evidence="6">Multi-pass membrane protein</topology>
    </subcellularLocation>
    <subcellularLocation>
        <location evidence="1">Membrane</location>
        <topology evidence="1">Multi-pass membrane protein</topology>
    </subcellularLocation>
</comment>
<sequence>MSMSSLAQAKTEKKLPNLTLKRKPLTLQLWKDRWLYLFLLPGLLYFIVFKYFPMWGVLMSFQNYQPHLGFWNSSWVGTQHFERFFSEPTFWMLSRNTLYIALLDLVVFFPATIILALLLNEIRREMFKRWVQTLVYVPHFLSWVVVVGISYILLTTEGGVVNELIAWLGFEKIPFLMSSDWFRPLIILQMLWKDAGWGTIIFLAALAGVNPQLYEAARIDGANRWRLLWHITLPTIRSVIVILLILRLGNFLDLGFEQIFLMVNAMNREVGEVFDTYVYTVGIRQGQFSYSAAVGLFKSVVGLILVFFANMMAKKYGEEGIF</sequence>
<accession>A0A917LD47</accession>
<gene>
    <name evidence="8" type="primary">yteP</name>
    <name evidence="8" type="ORF">GCM10010916_34620</name>
</gene>
<evidence type="ECO:0000313" key="9">
    <source>
        <dbReference type="Proteomes" id="UP000644756"/>
    </source>
</evidence>
<evidence type="ECO:0000256" key="4">
    <source>
        <dbReference type="ARBA" id="ARBA00022989"/>
    </source>
</evidence>
<dbReference type="SUPFAM" id="SSF161098">
    <property type="entry name" value="MetI-like"/>
    <property type="match status" value="1"/>
</dbReference>
<evidence type="ECO:0000256" key="3">
    <source>
        <dbReference type="ARBA" id="ARBA00022692"/>
    </source>
</evidence>
<keyword evidence="4 6" id="KW-1133">Transmembrane helix</keyword>
<evidence type="ECO:0000256" key="5">
    <source>
        <dbReference type="ARBA" id="ARBA00023136"/>
    </source>
</evidence>
<dbReference type="Proteomes" id="UP000644756">
    <property type="component" value="Unassembled WGS sequence"/>
</dbReference>
<dbReference type="InterPro" id="IPR000515">
    <property type="entry name" value="MetI-like"/>
</dbReference>
<reference evidence="8" key="1">
    <citation type="journal article" date="2014" name="Int. J. Syst. Evol. Microbiol.">
        <title>Complete genome sequence of Corynebacterium casei LMG S-19264T (=DSM 44701T), isolated from a smear-ripened cheese.</title>
        <authorList>
            <consortium name="US DOE Joint Genome Institute (JGI-PGF)"/>
            <person name="Walter F."/>
            <person name="Albersmeier A."/>
            <person name="Kalinowski J."/>
            <person name="Ruckert C."/>
        </authorList>
    </citation>
    <scope>NUCLEOTIDE SEQUENCE</scope>
    <source>
        <strain evidence="8">CGMCC 1.12987</strain>
    </source>
</reference>
<comment type="similarity">
    <text evidence="6">Belongs to the binding-protein-dependent transport system permease family.</text>
</comment>
<comment type="caution">
    <text evidence="8">The sequence shown here is derived from an EMBL/GenBank/DDBJ whole genome shotgun (WGS) entry which is preliminary data.</text>
</comment>
<feature type="transmembrane region" description="Helical" evidence="6">
    <location>
        <begin position="181"/>
        <end position="206"/>
    </location>
</feature>
<protein>
    <submittedName>
        <fullName evidence="8">Multiple-sugar transport system permease YteP</fullName>
    </submittedName>
</protein>
<name>A0A917LD47_9BACL</name>
<proteinExistence type="inferred from homology"/>
<keyword evidence="2 6" id="KW-0813">Transport</keyword>
<feature type="transmembrane region" description="Helical" evidence="6">
    <location>
        <begin position="227"/>
        <end position="246"/>
    </location>
</feature>
<evidence type="ECO:0000256" key="1">
    <source>
        <dbReference type="ARBA" id="ARBA00004141"/>
    </source>
</evidence>
<evidence type="ECO:0000256" key="6">
    <source>
        <dbReference type="RuleBase" id="RU363032"/>
    </source>
</evidence>
<dbReference type="AlphaFoldDB" id="A0A917LD47"/>
<dbReference type="CDD" id="cd06261">
    <property type="entry name" value="TM_PBP2"/>
    <property type="match status" value="1"/>
</dbReference>
<keyword evidence="3 6" id="KW-0812">Transmembrane</keyword>
<dbReference type="GO" id="GO:0055085">
    <property type="term" value="P:transmembrane transport"/>
    <property type="evidence" value="ECO:0007669"/>
    <property type="project" value="InterPro"/>
</dbReference>
<evidence type="ECO:0000259" key="7">
    <source>
        <dbReference type="PROSITE" id="PS50928"/>
    </source>
</evidence>
<dbReference type="InterPro" id="IPR035906">
    <property type="entry name" value="MetI-like_sf"/>
</dbReference>
<dbReference type="EMBL" id="BMGR01000011">
    <property type="protein sequence ID" value="GGG14808.1"/>
    <property type="molecule type" value="Genomic_DNA"/>
</dbReference>
<dbReference type="PROSITE" id="PS50928">
    <property type="entry name" value="ABC_TM1"/>
    <property type="match status" value="1"/>
</dbReference>
<feature type="transmembrane region" description="Helical" evidence="6">
    <location>
        <begin position="98"/>
        <end position="119"/>
    </location>
</feature>
<feature type="transmembrane region" description="Helical" evidence="6">
    <location>
        <begin position="288"/>
        <end position="309"/>
    </location>
</feature>
<dbReference type="GO" id="GO:0005886">
    <property type="term" value="C:plasma membrane"/>
    <property type="evidence" value="ECO:0007669"/>
    <property type="project" value="UniProtKB-SubCell"/>
</dbReference>
<keyword evidence="5 6" id="KW-0472">Membrane</keyword>
<reference evidence="8" key="2">
    <citation type="submission" date="2020-09" db="EMBL/GenBank/DDBJ databases">
        <authorList>
            <person name="Sun Q."/>
            <person name="Zhou Y."/>
        </authorList>
    </citation>
    <scope>NUCLEOTIDE SEQUENCE</scope>
    <source>
        <strain evidence="8">CGMCC 1.12987</strain>
    </source>
</reference>
<dbReference type="Gene3D" id="1.10.3720.10">
    <property type="entry name" value="MetI-like"/>
    <property type="match status" value="1"/>
</dbReference>